<comment type="caution">
    <text evidence="2">The sequence shown here is derived from an EMBL/GenBank/DDBJ whole genome shotgun (WGS) entry which is preliminary data.</text>
</comment>
<name>W1XXH2_9ZZZZ</name>
<proteinExistence type="predicted"/>
<feature type="non-terminal residue" evidence="2">
    <location>
        <position position="1"/>
    </location>
</feature>
<evidence type="ECO:0000313" key="2">
    <source>
        <dbReference type="EMBL" id="ETJ35038.1"/>
    </source>
</evidence>
<dbReference type="InterPro" id="IPR000182">
    <property type="entry name" value="GNAT_dom"/>
</dbReference>
<dbReference type="GO" id="GO:0000049">
    <property type="term" value="F:tRNA binding"/>
    <property type="evidence" value="ECO:0007669"/>
    <property type="project" value="TreeGrafter"/>
</dbReference>
<accession>W1XXH2</accession>
<dbReference type="GO" id="GO:1990883">
    <property type="term" value="F:18S rRNA cytidine N-acetyltransferase activity"/>
    <property type="evidence" value="ECO:0007669"/>
    <property type="project" value="TreeGrafter"/>
</dbReference>
<dbReference type="Pfam" id="PF13718">
    <property type="entry name" value="GNAT_acetyltr_2"/>
    <property type="match status" value="1"/>
</dbReference>
<sequence>ITERSQEEILSSLPQFYGLMTLAHYRTSPLDLRRLFDANSQCFFTAENEQDLLGAVWALKEGGIEDAALIEAIQQGTRRPKGNLVPQALCFHAQQQKACELHALRISRIVVQPMWREHRVVLQEFGTT</sequence>
<keyword evidence="2" id="KW-0808">Transferase</keyword>
<dbReference type="GO" id="GO:1904812">
    <property type="term" value="P:rRNA acetylation involved in maturation of SSU-rRNA"/>
    <property type="evidence" value="ECO:0007669"/>
    <property type="project" value="TreeGrafter"/>
</dbReference>
<organism evidence="2">
    <name type="scientific">human gut metagenome</name>
    <dbReference type="NCBI Taxonomy" id="408170"/>
    <lineage>
        <taxon>unclassified sequences</taxon>
        <taxon>metagenomes</taxon>
        <taxon>organismal metagenomes</taxon>
    </lineage>
</organism>
<evidence type="ECO:0000259" key="1">
    <source>
        <dbReference type="Pfam" id="PF13718"/>
    </source>
</evidence>
<dbReference type="PANTHER" id="PTHR10925">
    <property type="entry name" value="N-ACETYLTRANSFERASE 10"/>
    <property type="match status" value="1"/>
</dbReference>
<protein>
    <submittedName>
        <fullName evidence="2">tRNA(Met) cytidine acetyltransferase TmcA</fullName>
    </submittedName>
</protein>
<dbReference type="Gene3D" id="3.40.630.30">
    <property type="match status" value="1"/>
</dbReference>
<dbReference type="EMBL" id="AZMM01010555">
    <property type="protein sequence ID" value="ETJ35038.1"/>
    <property type="molecule type" value="Genomic_DNA"/>
</dbReference>
<dbReference type="GO" id="GO:0051392">
    <property type="term" value="F:tRNA cytidine N4-acetyltransferase activity"/>
    <property type="evidence" value="ECO:0007669"/>
    <property type="project" value="TreeGrafter"/>
</dbReference>
<gene>
    <name evidence="2" type="ORF">Q604_UNBC10555G0001</name>
</gene>
<feature type="non-terminal residue" evidence="2">
    <location>
        <position position="128"/>
    </location>
</feature>
<dbReference type="PANTHER" id="PTHR10925:SF5">
    <property type="entry name" value="RNA CYTIDINE ACETYLTRANSFERASE"/>
    <property type="match status" value="1"/>
</dbReference>
<dbReference type="InterPro" id="IPR032672">
    <property type="entry name" value="TmcA/NAT10/Kre33"/>
</dbReference>
<reference evidence="2" key="1">
    <citation type="submission" date="2013-12" db="EMBL/GenBank/DDBJ databases">
        <title>A Varibaculum cambriense genome reconstructed from a premature infant gut community with otherwise low bacterial novelty that shifts toward anaerobic metabolism during the third week of life.</title>
        <authorList>
            <person name="Brown C.T."/>
            <person name="Sharon I."/>
            <person name="Thomas B.C."/>
            <person name="Castelle C.J."/>
            <person name="Morowitz M.J."/>
            <person name="Banfield J.F."/>
        </authorList>
    </citation>
    <scope>NUCLEOTIDE SEQUENCE</scope>
</reference>
<feature type="domain" description="N-acetyltransferase" evidence="1">
    <location>
        <begin position="17"/>
        <end position="114"/>
    </location>
</feature>
<dbReference type="GO" id="GO:0051391">
    <property type="term" value="P:tRNA acetylation"/>
    <property type="evidence" value="ECO:0007669"/>
    <property type="project" value="TreeGrafter"/>
</dbReference>
<dbReference type="AlphaFoldDB" id="W1XXH2"/>
<dbReference type="GO" id="GO:0002101">
    <property type="term" value="P:tRNA wobble cytosine modification"/>
    <property type="evidence" value="ECO:0007669"/>
    <property type="project" value="TreeGrafter"/>
</dbReference>